<name>A0A1G2HK86_9BACT</name>
<keyword evidence="1" id="KW-1133">Transmembrane helix</keyword>
<keyword evidence="1" id="KW-0472">Membrane</keyword>
<organism evidence="2 3">
    <name type="scientific">Candidatus Staskawiczbacteria bacterium RIFCSPHIGHO2_01_FULL_36_16</name>
    <dbReference type="NCBI Taxonomy" id="1802200"/>
    <lineage>
        <taxon>Bacteria</taxon>
        <taxon>Candidatus Staskawicziibacteriota</taxon>
    </lineage>
</organism>
<evidence type="ECO:0000256" key="1">
    <source>
        <dbReference type="SAM" id="Phobius"/>
    </source>
</evidence>
<accession>A0A1G2HK86</accession>
<keyword evidence="1" id="KW-0812">Transmembrane</keyword>
<evidence type="ECO:0000313" key="2">
    <source>
        <dbReference type="EMBL" id="OGZ62865.1"/>
    </source>
</evidence>
<dbReference type="AlphaFoldDB" id="A0A1G2HK86"/>
<evidence type="ECO:0000313" key="3">
    <source>
        <dbReference type="Proteomes" id="UP000177190"/>
    </source>
</evidence>
<gene>
    <name evidence="2" type="ORF">A2812_03115</name>
</gene>
<dbReference type="STRING" id="1802200.A2812_03115"/>
<reference evidence="2 3" key="1">
    <citation type="journal article" date="2016" name="Nat. Commun.">
        <title>Thousands of microbial genomes shed light on interconnected biogeochemical processes in an aquifer system.</title>
        <authorList>
            <person name="Anantharaman K."/>
            <person name="Brown C.T."/>
            <person name="Hug L.A."/>
            <person name="Sharon I."/>
            <person name="Castelle C.J."/>
            <person name="Probst A.J."/>
            <person name="Thomas B.C."/>
            <person name="Singh A."/>
            <person name="Wilkins M.J."/>
            <person name="Karaoz U."/>
            <person name="Brodie E.L."/>
            <person name="Williams K.H."/>
            <person name="Hubbard S.S."/>
            <person name="Banfield J.F."/>
        </authorList>
    </citation>
    <scope>NUCLEOTIDE SEQUENCE [LARGE SCALE GENOMIC DNA]</scope>
</reference>
<dbReference type="EMBL" id="MHOM01000048">
    <property type="protein sequence ID" value="OGZ62865.1"/>
    <property type="molecule type" value="Genomic_DNA"/>
</dbReference>
<comment type="caution">
    <text evidence="2">The sequence shown here is derived from an EMBL/GenBank/DDBJ whole genome shotgun (WGS) entry which is preliminary data.</text>
</comment>
<proteinExistence type="predicted"/>
<sequence>MFIDKKNILSLLIILSFLAILILPSFLNMCICIADGYTFSPNICRDGVCINETIGQHLNEKSQLFVAIVKWQIFSIVFFVSFFVANKYLKDKKQVYAKSYAKQGPLSYSFNGINYLIEAFSSGIVNPKIF</sequence>
<dbReference type="Proteomes" id="UP000177190">
    <property type="component" value="Unassembled WGS sequence"/>
</dbReference>
<feature type="transmembrane region" description="Helical" evidence="1">
    <location>
        <begin position="64"/>
        <end position="85"/>
    </location>
</feature>
<protein>
    <submittedName>
        <fullName evidence="2">Uncharacterized protein</fullName>
    </submittedName>
</protein>